<reference evidence="13 14" key="1">
    <citation type="journal article" date="2019" name="Proc. Natl. Acad. Sci. U.S.A.">
        <title>Regulatory changes in pterin and carotenoid genes underlie balanced color polymorphisms in the wall lizard.</title>
        <authorList>
            <person name="Andrade P."/>
            <person name="Pinho C."/>
            <person name="Perez I de Lanuza G."/>
            <person name="Afonso S."/>
            <person name="Brejcha J."/>
            <person name="Rubin C.J."/>
            <person name="Wallerman O."/>
            <person name="Pereira P."/>
            <person name="Sabatino S.J."/>
            <person name="Bellati A."/>
            <person name="Pellitteri-Rosa D."/>
            <person name="Bosakova Z."/>
            <person name="Bunikis I."/>
            <person name="Carretero M.A."/>
            <person name="Feiner N."/>
            <person name="Marsik P."/>
            <person name="Pauperio F."/>
            <person name="Salvi D."/>
            <person name="Soler L."/>
            <person name="While G.M."/>
            <person name="Uller T."/>
            <person name="Font E."/>
            <person name="Andersson L."/>
            <person name="Carneiro M."/>
        </authorList>
    </citation>
    <scope>NUCLEOTIDE SEQUENCE</scope>
</reference>
<evidence type="ECO:0000256" key="1">
    <source>
        <dbReference type="ARBA" id="ARBA00010928"/>
    </source>
</evidence>
<evidence type="ECO:0000256" key="3">
    <source>
        <dbReference type="ARBA" id="ARBA00038853"/>
    </source>
</evidence>
<comment type="similarity">
    <text evidence="1">Belongs to the Gfo/Idh/MocA family.</text>
</comment>
<dbReference type="Gene3D" id="3.40.50.720">
    <property type="entry name" value="NAD(P)-binding Rossmann-like Domain"/>
    <property type="match status" value="1"/>
</dbReference>
<dbReference type="PANTHER" id="PTHR22604">
    <property type="entry name" value="OXIDOREDUCTASES"/>
    <property type="match status" value="1"/>
</dbReference>
<evidence type="ECO:0000259" key="11">
    <source>
        <dbReference type="Pfam" id="PF01408"/>
    </source>
</evidence>
<dbReference type="OMA" id="AHETGKY"/>
<evidence type="ECO:0000313" key="13">
    <source>
        <dbReference type="Ensembl" id="ENSPMRP00000028114.1"/>
    </source>
</evidence>
<dbReference type="SUPFAM" id="SSF51735">
    <property type="entry name" value="NAD(P)-binding Rossmann-fold domains"/>
    <property type="match status" value="1"/>
</dbReference>
<evidence type="ECO:0000256" key="9">
    <source>
        <dbReference type="ARBA" id="ARBA00047423"/>
    </source>
</evidence>
<evidence type="ECO:0000256" key="2">
    <source>
        <dbReference type="ARBA" id="ARBA00023002"/>
    </source>
</evidence>
<comment type="catalytic activity">
    <reaction evidence="9">
        <text>(1R,2R)-1,2-dihydrobenzene-1,2-diol + NADP(+) = catechol + NADPH + H(+)</text>
        <dbReference type="Rhea" id="RHEA:16729"/>
        <dbReference type="ChEBI" id="CHEBI:10702"/>
        <dbReference type="ChEBI" id="CHEBI:15378"/>
        <dbReference type="ChEBI" id="CHEBI:18135"/>
        <dbReference type="ChEBI" id="CHEBI:57783"/>
        <dbReference type="ChEBI" id="CHEBI:58349"/>
        <dbReference type="EC" id="1.3.1.20"/>
    </reaction>
</comment>
<dbReference type="FunFam" id="3.30.360.10:FF:000031">
    <property type="entry name" value="Trans-1,2-dihydrobenzene-1,2-diol dehydrogenase"/>
    <property type="match status" value="1"/>
</dbReference>
<reference evidence="13" key="2">
    <citation type="submission" date="2025-08" db="UniProtKB">
        <authorList>
            <consortium name="Ensembl"/>
        </authorList>
    </citation>
    <scope>IDENTIFICATION</scope>
</reference>
<dbReference type="GO" id="GO:0047115">
    <property type="term" value="F:trans-1,2-dihydrobenzene-1,2-diol dehydrogenase activity"/>
    <property type="evidence" value="ECO:0007669"/>
    <property type="project" value="UniProtKB-EC"/>
</dbReference>
<evidence type="ECO:0000256" key="8">
    <source>
        <dbReference type="ARBA" id="ARBA00043025"/>
    </source>
</evidence>
<dbReference type="Pfam" id="PF01408">
    <property type="entry name" value="GFO_IDH_MocA"/>
    <property type="match status" value="1"/>
</dbReference>
<dbReference type="SUPFAM" id="SSF55347">
    <property type="entry name" value="Glyceraldehyde-3-phosphate dehydrogenase-like, C-terminal domain"/>
    <property type="match status" value="1"/>
</dbReference>
<evidence type="ECO:0000256" key="10">
    <source>
        <dbReference type="ARBA" id="ARBA00049233"/>
    </source>
</evidence>
<evidence type="ECO:0000256" key="4">
    <source>
        <dbReference type="ARBA" id="ARBA00038984"/>
    </source>
</evidence>
<dbReference type="GO" id="GO:0047837">
    <property type="term" value="F:D-xylose 1-dehydrogenase (NADP+) activity"/>
    <property type="evidence" value="ECO:0007669"/>
    <property type="project" value="UniProtKB-EC"/>
</dbReference>
<evidence type="ECO:0000313" key="14">
    <source>
        <dbReference type="Proteomes" id="UP000472272"/>
    </source>
</evidence>
<dbReference type="GO" id="GO:0042843">
    <property type="term" value="P:D-xylose catabolic process"/>
    <property type="evidence" value="ECO:0007669"/>
    <property type="project" value="TreeGrafter"/>
</dbReference>
<evidence type="ECO:0000256" key="6">
    <source>
        <dbReference type="ARBA" id="ARBA00042926"/>
    </source>
</evidence>
<comment type="catalytic activity">
    <reaction evidence="10">
        <text>D-xylose + NADP(+) = D-xylono-1,5-lactone + NADPH + H(+)</text>
        <dbReference type="Rhea" id="RHEA:22000"/>
        <dbReference type="ChEBI" id="CHEBI:15378"/>
        <dbReference type="ChEBI" id="CHEBI:15867"/>
        <dbReference type="ChEBI" id="CHEBI:53455"/>
        <dbReference type="ChEBI" id="CHEBI:57783"/>
        <dbReference type="ChEBI" id="CHEBI:58349"/>
        <dbReference type="EC" id="1.1.1.179"/>
    </reaction>
</comment>
<dbReference type="Gene3D" id="3.30.360.10">
    <property type="entry name" value="Dihydrodipicolinate Reductase, domain 2"/>
    <property type="match status" value="1"/>
</dbReference>
<dbReference type="AlphaFoldDB" id="A0A670JXH3"/>
<dbReference type="InterPro" id="IPR050984">
    <property type="entry name" value="Gfo/Idh/MocA_domain"/>
</dbReference>
<reference evidence="13" key="3">
    <citation type="submission" date="2025-09" db="UniProtKB">
        <authorList>
            <consortium name="Ensembl"/>
        </authorList>
    </citation>
    <scope>IDENTIFICATION</scope>
</reference>
<dbReference type="Proteomes" id="UP000472272">
    <property type="component" value="Chromosome 13"/>
</dbReference>
<dbReference type="EC" id="1.1.1.179" evidence="4"/>
<dbReference type="InterPro" id="IPR000683">
    <property type="entry name" value="Gfo/Idh/MocA-like_OxRdtase_N"/>
</dbReference>
<sequence length="419" mass="46465">MAQVLDLEACLQTTSLFHYWLHALESVWLTLFAKCFTVPCTLVFVLEGEREAAVGLKPRACDLNWQQKLPLSFQKTPFLDCYSLSGLSRKRLALERSNPSHSFGAKDPSTQALDFVVAIASRDLSRAQQYAKIHGIPKAYGSYAELAEDGGVDVVHIGVVNPYHLPTSLLFIQAGKNVLCEKPLGMNTAEVKALVQAARQKNVFFMEGLWTRFFPASEKIRSLLSQGSLGDVMVLHAEFGSPQLSIPRCVEKELGGGGLLDIGCYCIQFACMVFNGEKPESILASGFLHDTGVDKTVSVILNYSGNRQAVLTCTMTARMPNRASINGTKGMIEIPSHFWCPTELVVNREREEFPLPPPSQKMHFQNSTGLRYEAEHVRQCLLKGLKESPILTHADSELVNSILEEARRQVGVFYPQDKV</sequence>
<dbReference type="GO" id="GO:0000166">
    <property type="term" value="F:nucleotide binding"/>
    <property type="evidence" value="ECO:0007669"/>
    <property type="project" value="InterPro"/>
</dbReference>
<name>A0A670JXH3_PODMU</name>
<gene>
    <name evidence="13" type="primary">LOC114582606</name>
</gene>
<evidence type="ECO:0000259" key="12">
    <source>
        <dbReference type="Pfam" id="PF22725"/>
    </source>
</evidence>
<dbReference type="InterPro" id="IPR036291">
    <property type="entry name" value="NAD(P)-bd_dom_sf"/>
</dbReference>
<dbReference type="InterPro" id="IPR055170">
    <property type="entry name" value="GFO_IDH_MocA-like_dom"/>
</dbReference>
<dbReference type="GeneTree" id="ENSGT00390000007946"/>
<dbReference type="Ensembl" id="ENSPMRT00000029829.1">
    <property type="protein sequence ID" value="ENSPMRP00000028114.1"/>
    <property type="gene ID" value="ENSPMRG00000018149.1"/>
</dbReference>
<keyword evidence="2" id="KW-0560">Oxidoreductase</keyword>
<feature type="domain" description="GFO/IDH/MocA-like oxidoreductase" evidence="12">
    <location>
        <begin position="219"/>
        <end position="333"/>
    </location>
</feature>
<keyword evidence="14" id="KW-1185">Reference proteome</keyword>
<organism evidence="13 14">
    <name type="scientific">Podarcis muralis</name>
    <name type="common">Wall lizard</name>
    <name type="synonym">Lacerta muralis</name>
    <dbReference type="NCBI Taxonomy" id="64176"/>
    <lineage>
        <taxon>Eukaryota</taxon>
        <taxon>Metazoa</taxon>
        <taxon>Chordata</taxon>
        <taxon>Craniata</taxon>
        <taxon>Vertebrata</taxon>
        <taxon>Euteleostomi</taxon>
        <taxon>Lepidosauria</taxon>
        <taxon>Squamata</taxon>
        <taxon>Bifurcata</taxon>
        <taxon>Unidentata</taxon>
        <taxon>Episquamata</taxon>
        <taxon>Laterata</taxon>
        <taxon>Lacertibaenia</taxon>
        <taxon>Lacertidae</taxon>
        <taxon>Podarcis</taxon>
    </lineage>
</organism>
<evidence type="ECO:0000256" key="5">
    <source>
        <dbReference type="ARBA" id="ARBA00040603"/>
    </source>
</evidence>
<protein>
    <recommendedName>
        <fullName evidence="5">Trans-1,2-dihydrobenzene-1,2-diol dehydrogenase</fullName>
        <ecNumber evidence="4">1.1.1.179</ecNumber>
        <ecNumber evidence="3">1.3.1.20</ecNumber>
    </recommendedName>
    <alternativeName>
        <fullName evidence="8">D-xylose 1-dehydrogenase</fullName>
    </alternativeName>
    <alternativeName>
        <fullName evidence="7">D-xylose-NADP dehydrogenase</fullName>
    </alternativeName>
    <alternativeName>
        <fullName evidence="6">Dimeric dihydrodiol dehydrogenase</fullName>
    </alternativeName>
</protein>
<dbReference type="EC" id="1.3.1.20" evidence="3"/>
<accession>A0A670JXH3</accession>
<dbReference type="PANTHER" id="PTHR22604:SF105">
    <property type="entry name" value="TRANS-1,2-DIHYDROBENZENE-1,2-DIOL DEHYDROGENASE"/>
    <property type="match status" value="1"/>
</dbReference>
<evidence type="ECO:0000256" key="7">
    <source>
        <dbReference type="ARBA" id="ARBA00042988"/>
    </source>
</evidence>
<feature type="domain" description="Gfo/Idh/MocA-like oxidoreductase N-terminal" evidence="11">
    <location>
        <begin position="116"/>
        <end position="208"/>
    </location>
</feature>
<proteinExistence type="inferred from homology"/>
<dbReference type="Pfam" id="PF22725">
    <property type="entry name" value="GFO_IDH_MocA_C3"/>
    <property type="match status" value="1"/>
</dbReference>